<dbReference type="InterPro" id="IPR027417">
    <property type="entry name" value="P-loop_NTPase"/>
</dbReference>
<comment type="catalytic activity">
    <reaction evidence="7">
        <text>ATP + H2O = ADP + phosphate + H(+)</text>
        <dbReference type="Rhea" id="RHEA:13065"/>
        <dbReference type="ChEBI" id="CHEBI:15377"/>
        <dbReference type="ChEBI" id="CHEBI:15378"/>
        <dbReference type="ChEBI" id="CHEBI:30616"/>
        <dbReference type="ChEBI" id="CHEBI:43474"/>
        <dbReference type="ChEBI" id="CHEBI:456216"/>
        <dbReference type="EC" id="3.6.4.13"/>
    </reaction>
</comment>
<evidence type="ECO:0000313" key="13">
    <source>
        <dbReference type="EMBL" id="ABM62779.1"/>
    </source>
</evidence>
<dbReference type="STRING" id="349124.Hhal_2015"/>
<dbReference type="GO" id="GO:0006401">
    <property type="term" value="P:RNA catabolic process"/>
    <property type="evidence" value="ECO:0007669"/>
    <property type="project" value="UniProtKB-UniRule"/>
</dbReference>
<evidence type="ECO:0000256" key="3">
    <source>
        <dbReference type="ARBA" id="ARBA00022801"/>
    </source>
</evidence>
<dbReference type="SMART" id="SM00487">
    <property type="entry name" value="DEXDc"/>
    <property type="match status" value="1"/>
</dbReference>
<dbReference type="KEGG" id="hha:Hhal_2015"/>
<evidence type="ECO:0000259" key="11">
    <source>
        <dbReference type="PROSITE" id="PS51194"/>
    </source>
</evidence>
<keyword evidence="3 7" id="KW-0378">Hydrolase</keyword>
<dbReference type="InterPro" id="IPR014014">
    <property type="entry name" value="RNA_helicase_DEAD_Q_motif"/>
</dbReference>
<comment type="subunit">
    <text evidence="7">Component of the RNA degradosome, which is a multiprotein complex involved in RNA processing and mRNA degradation.</text>
</comment>
<evidence type="ECO:0000313" key="14">
    <source>
        <dbReference type="Proteomes" id="UP000000647"/>
    </source>
</evidence>
<dbReference type="GO" id="GO:0003724">
    <property type="term" value="F:RNA helicase activity"/>
    <property type="evidence" value="ECO:0007669"/>
    <property type="project" value="UniProtKB-UniRule"/>
</dbReference>
<dbReference type="eggNOG" id="COG0513">
    <property type="taxonomic scope" value="Bacteria"/>
</dbReference>
<dbReference type="Pfam" id="PF00271">
    <property type="entry name" value="Helicase_C"/>
    <property type="match status" value="1"/>
</dbReference>
<evidence type="ECO:0000256" key="6">
    <source>
        <dbReference type="ARBA" id="ARBA00022884"/>
    </source>
</evidence>
<dbReference type="InterPro" id="IPR011545">
    <property type="entry name" value="DEAD/DEAH_box_helicase_dom"/>
</dbReference>
<reference evidence="13 14" key="2">
    <citation type="journal article" date="2013" name="Stand. Genomic Sci.">
        <title>Complete genome sequence of Halorhodospira halophila SL1.</title>
        <authorList>
            <person name="Challacombe J.F."/>
            <person name="Majid S."/>
            <person name="Deole R."/>
            <person name="Brettin T.S."/>
            <person name="Bruce D."/>
            <person name="Delano S.F."/>
            <person name="Detter J.C."/>
            <person name="Gleasner C.D."/>
            <person name="Han C.S."/>
            <person name="Misra M."/>
            <person name="Reitenga K.G."/>
            <person name="Mikhailova N."/>
            <person name="Woyke T."/>
            <person name="Pitluck S."/>
            <person name="Nolan M."/>
            <person name="Land M.L."/>
            <person name="Saunders E."/>
            <person name="Tapia R."/>
            <person name="Lapidus A."/>
            <person name="Ivanova N."/>
            <person name="Hoff W.D."/>
        </authorList>
    </citation>
    <scope>NUCLEOTIDE SEQUENCE [LARGE SCALE GENOMIC DNA]</scope>
    <source>
        <strain evidence="14">DSM 244 / SL1</strain>
    </source>
</reference>
<evidence type="ECO:0000259" key="10">
    <source>
        <dbReference type="PROSITE" id="PS51192"/>
    </source>
</evidence>
<dbReference type="EC" id="3.6.4.13" evidence="7"/>
<comment type="subcellular location">
    <subcellularLocation>
        <location evidence="7">Cytoplasm</location>
    </subcellularLocation>
</comment>
<sequence>MSETHLTDQRFTDLPIHDAVLDGLDDAGLSHCTPIQAATLPRTLAGGNIAGEAQTGTGKTAAFVVATLHHLMSHPVEEDAVGPWAIMLAPTRELALQIYNDAEQIGAYTGLKFAAVYGGTGYESQRKQLQEGVDVIIGTPGRIIDFHKQKVFNLRNIEVVVLDEADRMFDLGFISDIRFLLRRMPPADQRLNLLFSATLSYRVMELAWEHMGDPPRVAVESEQRTADHVRQTLYHIAKEDKTSFVVGLLQHIDPRRTLIFANTKRAAERLVGYLKGNGIEAAVISGDIPQNKREQLLEQFRTGELPVLVGTDVAARGLHIDAVSHVINFDLPHDPEDYVHRIGRTARAGESGDAISLACDEYVFSLPDIEAYLAEKIPSAPPPAEYFAELEAPKMPRKPRNGGGPRRSGGGQSGRSSSSRRRSGGARTSR</sequence>
<dbReference type="InterPro" id="IPR001650">
    <property type="entry name" value="Helicase_C-like"/>
</dbReference>
<dbReference type="GO" id="GO:0005524">
    <property type="term" value="F:ATP binding"/>
    <property type="evidence" value="ECO:0007669"/>
    <property type="project" value="UniProtKB-UniRule"/>
</dbReference>
<keyword evidence="2 7" id="KW-0547">Nucleotide-binding</keyword>
<keyword evidence="4 7" id="KW-0347">Helicase</keyword>
<dbReference type="PANTHER" id="PTHR47959">
    <property type="entry name" value="ATP-DEPENDENT RNA HELICASE RHLE-RELATED"/>
    <property type="match status" value="1"/>
</dbReference>
<evidence type="ECO:0000256" key="5">
    <source>
        <dbReference type="ARBA" id="ARBA00022840"/>
    </source>
</evidence>
<evidence type="ECO:0000256" key="2">
    <source>
        <dbReference type="ARBA" id="ARBA00022741"/>
    </source>
</evidence>
<dbReference type="PROSITE" id="PS00039">
    <property type="entry name" value="DEAD_ATP_HELICASE"/>
    <property type="match status" value="1"/>
</dbReference>
<evidence type="ECO:0000256" key="4">
    <source>
        <dbReference type="ARBA" id="ARBA00022806"/>
    </source>
</evidence>
<evidence type="ECO:0000256" key="7">
    <source>
        <dbReference type="HAMAP-Rule" id="MF_00661"/>
    </source>
</evidence>
<feature type="domain" description="Helicase C-terminal" evidence="11">
    <location>
        <begin position="228"/>
        <end position="388"/>
    </location>
</feature>
<feature type="compositionally biased region" description="Gly residues" evidence="9">
    <location>
        <begin position="401"/>
        <end position="413"/>
    </location>
</feature>
<proteinExistence type="inferred from homology"/>
<reference evidence="14" key="1">
    <citation type="submission" date="2006-12" db="EMBL/GenBank/DDBJ databases">
        <title>Complete sequence of Halorhodospira halophila SL1.</title>
        <authorList>
            <consortium name="US DOE Joint Genome Institute"/>
            <person name="Copeland A."/>
            <person name="Lucas S."/>
            <person name="Lapidus A."/>
            <person name="Barry K."/>
            <person name="Detter J.C."/>
            <person name="Glavina del Rio T."/>
            <person name="Hammon N."/>
            <person name="Israni S."/>
            <person name="Dalin E."/>
            <person name="Tice H."/>
            <person name="Pitluck S."/>
            <person name="Saunders E."/>
            <person name="Brettin T."/>
            <person name="Bruce D."/>
            <person name="Han C."/>
            <person name="Tapia R."/>
            <person name="Schmutz J."/>
            <person name="Larimer F."/>
            <person name="Land M."/>
            <person name="Hauser L."/>
            <person name="Kyrpides N."/>
            <person name="Mikhailova N."/>
            <person name="Hoff W."/>
            <person name="Richardson P."/>
        </authorList>
    </citation>
    <scope>NUCLEOTIDE SEQUENCE [LARGE SCALE GENOMIC DNA]</scope>
    <source>
        <strain evidence="14">DSM 244 / SL1</strain>
    </source>
</reference>
<dbReference type="InterPro" id="IPR023554">
    <property type="entry name" value="RNA_helicase_ATP-dep_RhlB"/>
</dbReference>
<organism evidence="13 14">
    <name type="scientific">Halorhodospira halophila (strain DSM 244 / SL1)</name>
    <name type="common">Ectothiorhodospira halophila (strain DSM 244 / SL1)</name>
    <dbReference type="NCBI Taxonomy" id="349124"/>
    <lineage>
        <taxon>Bacteria</taxon>
        <taxon>Pseudomonadati</taxon>
        <taxon>Pseudomonadota</taxon>
        <taxon>Gammaproteobacteria</taxon>
        <taxon>Chromatiales</taxon>
        <taxon>Ectothiorhodospiraceae</taxon>
        <taxon>Halorhodospira</taxon>
    </lineage>
</organism>
<keyword evidence="6 7" id="KW-0694">RNA-binding</keyword>
<dbReference type="CDD" id="cd00268">
    <property type="entry name" value="DEADc"/>
    <property type="match status" value="1"/>
</dbReference>
<evidence type="ECO:0000256" key="9">
    <source>
        <dbReference type="SAM" id="MobiDB-lite"/>
    </source>
</evidence>
<accession>A1WYL7</accession>
<keyword evidence="14" id="KW-1185">Reference proteome</keyword>
<dbReference type="PANTHER" id="PTHR47959:SF10">
    <property type="entry name" value="ATP-DEPENDENT RNA HELICASE RHLB"/>
    <property type="match status" value="1"/>
</dbReference>
<comment type="similarity">
    <text evidence="7">Belongs to the DEAD box helicase family. RhlB subfamily.</text>
</comment>
<evidence type="ECO:0000256" key="8">
    <source>
        <dbReference type="PROSITE-ProRule" id="PRU00552"/>
    </source>
</evidence>
<dbReference type="RefSeq" id="WP_011814801.1">
    <property type="nucleotide sequence ID" value="NC_008789.1"/>
</dbReference>
<dbReference type="GO" id="GO:0005829">
    <property type="term" value="C:cytosol"/>
    <property type="evidence" value="ECO:0007669"/>
    <property type="project" value="TreeGrafter"/>
</dbReference>
<dbReference type="SUPFAM" id="SSF52540">
    <property type="entry name" value="P-loop containing nucleoside triphosphate hydrolases"/>
    <property type="match status" value="1"/>
</dbReference>
<dbReference type="PROSITE" id="PS51194">
    <property type="entry name" value="HELICASE_CTER"/>
    <property type="match status" value="1"/>
</dbReference>
<dbReference type="GO" id="GO:0003723">
    <property type="term" value="F:RNA binding"/>
    <property type="evidence" value="ECO:0007669"/>
    <property type="project" value="UniProtKB-UniRule"/>
</dbReference>
<dbReference type="PROSITE" id="PS51195">
    <property type="entry name" value="Q_MOTIF"/>
    <property type="match status" value="1"/>
</dbReference>
<dbReference type="Proteomes" id="UP000000647">
    <property type="component" value="Chromosome"/>
</dbReference>
<dbReference type="InterPro" id="IPR014001">
    <property type="entry name" value="Helicase_ATP-bd"/>
</dbReference>
<dbReference type="InterPro" id="IPR050079">
    <property type="entry name" value="DEAD_box_RNA_helicase"/>
</dbReference>
<feature type="domain" description="DEAD-box RNA helicase Q" evidence="12">
    <location>
        <begin position="9"/>
        <end position="37"/>
    </location>
</feature>
<feature type="domain" description="Helicase ATP-binding" evidence="10">
    <location>
        <begin position="40"/>
        <end position="217"/>
    </location>
</feature>
<keyword evidence="5 7" id="KW-0067">ATP-binding</keyword>
<dbReference type="Gene3D" id="3.40.50.300">
    <property type="entry name" value="P-loop containing nucleotide triphosphate hydrolases"/>
    <property type="match status" value="2"/>
</dbReference>
<dbReference type="AlphaFoldDB" id="A1WYL7"/>
<dbReference type="OrthoDB" id="9805696at2"/>
<dbReference type="SMART" id="SM00490">
    <property type="entry name" value="HELICc"/>
    <property type="match status" value="1"/>
</dbReference>
<feature type="region of interest" description="Disordered" evidence="9">
    <location>
        <begin position="385"/>
        <end position="430"/>
    </location>
</feature>
<dbReference type="PROSITE" id="PS51192">
    <property type="entry name" value="HELICASE_ATP_BIND_1"/>
    <property type="match status" value="1"/>
</dbReference>
<comment type="function">
    <text evidence="7">DEAD-box RNA helicase involved in RNA degradation. Has RNA-dependent ATPase activity and unwinds double-stranded RNA.</text>
</comment>
<dbReference type="HAMAP" id="MF_00661">
    <property type="entry name" value="DEAD_helicase_RhlB"/>
    <property type="match status" value="1"/>
</dbReference>
<name>A1WYL7_HALHL</name>
<dbReference type="InterPro" id="IPR044742">
    <property type="entry name" value="DEAD/DEAH_RhlB"/>
</dbReference>
<evidence type="ECO:0000259" key="12">
    <source>
        <dbReference type="PROSITE" id="PS51195"/>
    </source>
</evidence>
<feature type="short sequence motif" description="Q motif" evidence="8">
    <location>
        <begin position="9"/>
        <end position="37"/>
    </location>
</feature>
<gene>
    <name evidence="7" type="primary">rhlB</name>
    <name evidence="13" type="ordered locus">Hhal_2015</name>
</gene>
<feature type="compositionally biased region" description="Basic residues" evidence="9">
    <location>
        <begin position="418"/>
        <end position="430"/>
    </location>
</feature>
<dbReference type="GO" id="GO:0016887">
    <property type="term" value="F:ATP hydrolysis activity"/>
    <property type="evidence" value="ECO:0007669"/>
    <property type="project" value="RHEA"/>
</dbReference>
<dbReference type="HOGENOM" id="CLU_003041_1_3_6"/>
<dbReference type="EMBL" id="CP000544">
    <property type="protein sequence ID" value="ABM62779.1"/>
    <property type="molecule type" value="Genomic_DNA"/>
</dbReference>
<keyword evidence="1 7" id="KW-0963">Cytoplasm</keyword>
<dbReference type="InterPro" id="IPR000629">
    <property type="entry name" value="RNA-helicase_DEAD-box_CS"/>
</dbReference>
<protein>
    <recommendedName>
        <fullName evidence="7">ATP-dependent RNA helicase RhlB</fullName>
        <ecNumber evidence="7">3.6.4.13</ecNumber>
    </recommendedName>
</protein>
<dbReference type="CDD" id="cd18787">
    <property type="entry name" value="SF2_C_DEAD"/>
    <property type="match status" value="1"/>
</dbReference>
<evidence type="ECO:0000256" key="1">
    <source>
        <dbReference type="ARBA" id="ARBA00022490"/>
    </source>
</evidence>
<dbReference type="Pfam" id="PF00270">
    <property type="entry name" value="DEAD"/>
    <property type="match status" value="1"/>
</dbReference>